<organism evidence="10 11">
    <name type="scientific">Piloderma croceum (strain F 1598)</name>
    <dbReference type="NCBI Taxonomy" id="765440"/>
    <lineage>
        <taxon>Eukaryota</taxon>
        <taxon>Fungi</taxon>
        <taxon>Dikarya</taxon>
        <taxon>Basidiomycota</taxon>
        <taxon>Agaricomycotina</taxon>
        <taxon>Agaricomycetes</taxon>
        <taxon>Agaricomycetidae</taxon>
        <taxon>Atheliales</taxon>
        <taxon>Atheliaceae</taxon>
        <taxon>Piloderma</taxon>
    </lineage>
</organism>
<evidence type="ECO:0000256" key="3">
    <source>
        <dbReference type="ARBA" id="ARBA00022526"/>
    </source>
</evidence>
<reference evidence="10 11" key="1">
    <citation type="submission" date="2014-04" db="EMBL/GenBank/DDBJ databases">
        <authorList>
            <consortium name="DOE Joint Genome Institute"/>
            <person name="Kuo A."/>
            <person name="Tarkka M."/>
            <person name="Buscot F."/>
            <person name="Kohler A."/>
            <person name="Nagy L.G."/>
            <person name="Floudas D."/>
            <person name="Copeland A."/>
            <person name="Barry K.W."/>
            <person name="Cichocki N."/>
            <person name="Veneault-Fourrey C."/>
            <person name="LaButti K."/>
            <person name="Lindquist E.A."/>
            <person name="Lipzen A."/>
            <person name="Lundell T."/>
            <person name="Morin E."/>
            <person name="Murat C."/>
            <person name="Sun H."/>
            <person name="Tunlid A."/>
            <person name="Henrissat B."/>
            <person name="Grigoriev I.V."/>
            <person name="Hibbett D.S."/>
            <person name="Martin F."/>
            <person name="Nordberg H.P."/>
            <person name="Cantor M.N."/>
            <person name="Hua S.X."/>
        </authorList>
    </citation>
    <scope>NUCLEOTIDE SEQUENCE [LARGE SCALE GENOMIC DNA]</scope>
    <source>
        <strain evidence="10 11">F 1598</strain>
    </source>
</reference>
<dbReference type="HOGENOM" id="CLU_011001_2_0_1"/>
<evidence type="ECO:0000313" key="11">
    <source>
        <dbReference type="Proteomes" id="UP000054166"/>
    </source>
</evidence>
<evidence type="ECO:0000256" key="1">
    <source>
        <dbReference type="ARBA" id="ARBA00009481"/>
    </source>
</evidence>
<comment type="subunit">
    <text evidence="2">Homodimer.</text>
</comment>
<evidence type="ECO:0000256" key="2">
    <source>
        <dbReference type="ARBA" id="ARBA00011738"/>
    </source>
</evidence>
<protein>
    <submittedName>
        <fullName evidence="10">Glycosyltransferase family 4 protein</fullName>
    </submittedName>
</protein>
<dbReference type="Proteomes" id="UP000054166">
    <property type="component" value="Unassembled WGS sequence"/>
</dbReference>
<sequence length="734" mass="81230">MSPTKHEFSSKPSDAHKRRMSSVGADDKPHVAAYANLNPMWAGIAGAIVNGGTAIEIALSIHDSVYSTDFAADSIPYYRNDLEKSAIEIEKHVVQTLKKFSQEHLCKFLGAGVALALLKESPNLCTRLWLDLDIVPIVFNIKPFHTDSLTKPNIKHRFTSTTGSSRVSGTHTPTTRMDQVPTIGVTDSAQVASKLPIVRTLDEQADSAARKCIMYFGPGNNPRLEIGPLNQVAVDAGGKIHLLDDLEEYKKTVGSGTWNAVVKLADELREKKIKIGFFSSTPQGGGVALMRHALVRFLTALDVDVAWYVPNPSPSVFRTTKNNHNILQGVARPDLRLTQAAKDQFDAWIQKNGLRWTAEGGPLAPGGVDIAFIDDPQMPGLIPLIKKFRPDLPIVYRSHIEIRSDLVHIKGSPQEEVWKYLWNNIQLADLFISHPVSKFVPSDVPPEKLALLGAATDWLDGLNKHLDKWDSHFYMGEFRTLCAKEKMQELKWPLREYVVQIARFDPAKGIPNVIDSYSKFRKMLEANDGYGEDDIPQLLICGHGAVDDPDASIIYDQVTQLINSDAYREYAKDIVVMRLPPSDQLLNALMANAKIALQLSAREGFEVKVSEAVHAGIPIVASRTGGIPLQIEDGKSGYLTDVGDNNAVAQHLFNLYTDDDLYKKISEYAKTHVSDEVGTVGNSAAWLYLAVMYSRGEKIKPNGAWINDLLRQETNEPYQPGESRLPRGSLKVQG</sequence>
<dbReference type="AlphaFoldDB" id="A0A0C3FM06"/>
<dbReference type="Pfam" id="PF21269">
    <property type="entry name" value="TreT_GT1"/>
    <property type="match status" value="1"/>
</dbReference>
<evidence type="ECO:0000313" key="10">
    <source>
        <dbReference type="EMBL" id="KIM80789.1"/>
    </source>
</evidence>
<feature type="compositionally biased region" description="Basic and acidic residues" evidence="7">
    <location>
        <begin position="1"/>
        <end position="15"/>
    </location>
</feature>
<dbReference type="InParanoid" id="A0A0C3FM06"/>
<dbReference type="SUPFAM" id="SSF53756">
    <property type="entry name" value="UDP-Glycosyltransferase/glycogen phosphorylase"/>
    <property type="match status" value="1"/>
</dbReference>
<dbReference type="EMBL" id="KN833002">
    <property type="protein sequence ID" value="KIM80789.1"/>
    <property type="molecule type" value="Genomic_DNA"/>
</dbReference>
<feature type="region of interest" description="Disordered" evidence="7">
    <location>
        <begin position="1"/>
        <end position="23"/>
    </location>
</feature>
<accession>A0A0C3FM06</accession>
<dbReference type="Pfam" id="PF00534">
    <property type="entry name" value="Glycos_transf_1"/>
    <property type="match status" value="1"/>
</dbReference>
<evidence type="ECO:0000256" key="5">
    <source>
        <dbReference type="ARBA" id="ARBA00022679"/>
    </source>
</evidence>
<evidence type="ECO:0000259" key="8">
    <source>
        <dbReference type="Pfam" id="PF00534"/>
    </source>
</evidence>
<proteinExistence type="inferred from homology"/>
<evidence type="ECO:0000256" key="6">
    <source>
        <dbReference type="ARBA" id="ARBA00023277"/>
    </source>
</evidence>
<dbReference type="CDD" id="cd03792">
    <property type="entry name" value="GT4_trehalose_phosphorylase"/>
    <property type="match status" value="1"/>
</dbReference>
<keyword evidence="11" id="KW-1185">Reference proteome</keyword>
<keyword evidence="3" id="KW-0313">Glucose metabolism</keyword>
<dbReference type="Gene3D" id="3.40.50.2000">
    <property type="entry name" value="Glycogen Phosphorylase B"/>
    <property type="match status" value="2"/>
</dbReference>
<dbReference type="InterPro" id="IPR052078">
    <property type="entry name" value="Trehalose_Metab_GTase"/>
</dbReference>
<dbReference type="PANTHER" id="PTHR47779:SF1">
    <property type="entry name" value="SYNTHASE (CCG-9), PUTATIVE (AFU_ORTHOLOGUE AFUA_3G12100)-RELATED"/>
    <property type="match status" value="1"/>
</dbReference>
<feature type="domain" description="Glycosyl transferase family 1" evidence="8">
    <location>
        <begin position="494"/>
        <end position="671"/>
    </location>
</feature>
<evidence type="ECO:0000256" key="7">
    <source>
        <dbReference type="SAM" id="MobiDB-lite"/>
    </source>
</evidence>
<feature type="domain" description="Trehalose synthase N-terminal" evidence="9">
    <location>
        <begin position="278"/>
        <end position="439"/>
    </location>
</feature>
<dbReference type="InterPro" id="IPR001296">
    <property type="entry name" value="Glyco_trans_1"/>
</dbReference>
<dbReference type="GO" id="GO:0016757">
    <property type="term" value="F:glycosyltransferase activity"/>
    <property type="evidence" value="ECO:0007669"/>
    <property type="project" value="UniProtKB-KW"/>
</dbReference>
<dbReference type="STRING" id="765440.A0A0C3FM06"/>
<keyword evidence="4" id="KW-0328">Glycosyltransferase</keyword>
<evidence type="ECO:0000256" key="4">
    <source>
        <dbReference type="ARBA" id="ARBA00022676"/>
    </source>
</evidence>
<gene>
    <name evidence="10" type="ORF">PILCRDRAFT_9226</name>
</gene>
<comment type="similarity">
    <text evidence="1">Belongs to the glycosyltransferase group 1 family. Glycosyltransferase 4 subfamily.</text>
</comment>
<name>A0A0C3FM06_PILCF</name>
<dbReference type="GO" id="GO:0006006">
    <property type="term" value="P:glucose metabolic process"/>
    <property type="evidence" value="ECO:0007669"/>
    <property type="project" value="UniProtKB-KW"/>
</dbReference>
<reference evidence="11" key="2">
    <citation type="submission" date="2015-01" db="EMBL/GenBank/DDBJ databases">
        <title>Evolutionary Origins and Diversification of the Mycorrhizal Mutualists.</title>
        <authorList>
            <consortium name="DOE Joint Genome Institute"/>
            <consortium name="Mycorrhizal Genomics Consortium"/>
            <person name="Kohler A."/>
            <person name="Kuo A."/>
            <person name="Nagy L.G."/>
            <person name="Floudas D."/>
            <person name="Copeland A."/>
            <person name="Barry K.W."/>
            <person name="Cichocki N."/>
            <person name="Veneault-Fourrey C."/>
            <person name="LaButti K."/>
            <person name="Lindquist E.A."/>
            <person name="Lipzen A."/>
            <person name="Lundell T."/>
            <person name="Morin E."/>
            <person name="Murat C."/>
            <person name="Riley R."/>
            <person name="Ohm R."/>
            <person name="Sun H."/>
            <person name="Tunlid A."/>
            <person name="Henrissat B."/>
            <person name="Grigoriev I.V."/>
            <person name="Hibbett D.S."/>
            <person name="Martin F."/>
        </authorList>
    </citation>
    <scope>NUCLEOTIDE SEQUENCE [LARGE SCALE GENOMIC DNA]</scope>
    <source>
        <strain evidence="11">F 1598</strain>
    </source>
</reference>
<dbReference type="InterPro" id="IPR049438">
    <property type="entry name" value="TreT_GT1"/>
</dbReference>
<keyword evidence="6" id="KW-0119">Carbohydrate metabolism</keyword>
<keyword evidence="5 10" id="KW-0808">Transferase</keyword>
<evidence type="ECO:0000259" key="9">
    <source>
        <dbReference type="Pfam" id="PF21269"/>
    </source>
</evidence>
<dbReference type="PANTHER" id="PTHR47779">
    <property type="entry name" value="SYNTHASE (CCG-9), PUTATIVE (AFU_ORTHOLOGUE AFUA_3G12100)-RELATED"/>
    <property type="match status" value="1"/>
</dbReference>
<dbReference type="OrthoDB" id="937291at2759"/>